<feature type="domain" description="DTHCT" evidence="2">
    <location>
        <begin position="213"/>
        <end position="300"/>
    </location>
</feature>
<reference evidence="3 4" key="1">
    <citation type="submission" date="2016-06" db="EMBL/GenBank/DDBJ databases">
        <title>Genome of Rhinopithecus bieti.</title>
        <authorList>
            <person name="Wu"/>
            <person name="C.-I. and Zhang"/>
            <person name="Y."/>
        </authorList>
    </citation>
    <scope>NUCLEOTIDE SEQUENCE</scope>
</reference>
<dbReference type="GeneTree" id="ENSGT00940000157539"/>
<keyword evidence="4" id="KW-1185">Reference proteome</keyword>
<feature type="compositionally biased region" description="Acidic residues" evidence="1">
    <location>
        <begin position="124"/>
        <end position="143"/>
    </location>
</feature>
<feature type="compositionally biased region" description="Basic and acidic residues" evidence="1">
    <location>
        <begin position="269"/>
        <end position="280"/>
    </location>
</feature>
<sequence length="309" mass="34485">MAEVLPSPRGQRVIPRITIEMKAEAEKKNKKKIKNENTEGSPQEDGMELEGLKQRLEKKQKREPGTKTKKQTTLPFKPIKKGKKRNPWSDSESDRSSDESNFDVPPRETEPRRAATKTKFTVDLDSDEDFSDFDEKTDDEDFVPSDASPPKTKTSPKLTNKDLKPQKSAMSDLEADDAKDSVPLSSSPPATHFPNETEITNTSSTSTTGAKKRAAPKGTKREPALNSGVSQKPDPAKTKIRRKRKPSTSDDSDSNFEKIVSKAVTSKKSRGESDDFHMDFDSAVAPRAKSVRAKKPIKYLEESDEDDLF</sequence>
<evidence type="ECO:0000259" key="2">
    <source>
        <dbReference type="Pfam" id="PF08070"/>
    </source>
</evidence>
<dbReference type="AlphaFoldDB" id="A0A2K6K9Q6"/>
<evidence type="ECO:0000256" key="1">
    <source>
        <dbReference type="SAM" id="MobiDB-lite"/>
    </source>
</evidence>
<organism evidence="3 4">
    <name type="scientific">Rhinopithecus bieti</name>
    <name type="common">Black snub-nosed monkey</name>
    <name type="synonym">Pygathrix bieti</name>
    <dbReference type="NCBI Taxonomy" id="61621"/>
    <lineage>
        <taxon>Eukaryota</taxon>
        <taxon>Metazoa</taxon>
        <taxon>Chordata</taxon>
        <taxon>Craniata</taxon>
        <taxon>Vertebrata</taxon>
        <taxon>Euteleostomi</taxon>
        <taxon>Mammalia</taxon>
        <taxon>Eutheria</taxon>
        <taxon>Euarchontoglires</taxon>
        <taxon>Primates</taxon>
        <taxon>Haplorrhini</taxon>
        <taxon>Catarrhini</taxon>
        <taxon>Cercopithecidae</taxon>
        <taxon>Colobinae</taxon>
        <taxon>Rhinopithecus</taxon>
    </lineage>
</organism>
<feature type="region of interest" description="Disordered" evidence="1">
    <location>
        <begin position="25"/>
        <end position="309"/>
    </location>
</feature>
<evidence type="ECO:0000313" key="3">
    <source>
        <dbReference type="Ensembl" id="ENSRBIP00000008041.1"/>
    </source>
</evidence>
<reference evidence="3" key="2">
    <citation type="submission" date="2025-08" db="UniProtKB">
        <authorList>
            <consortium name="Ensembl"/>
        </authorList>
    </citation>
    <scope>IDENTIFICATION</scope>
</reference>
<accession>A0A2K6K9Q6</accession>
<name>A0A2K6K9Q6_RHIBE</name>
<dbReference type="Proteomes" id="UP000233180">
    <property type="component" value="Unassembled WGS sequence"/>
</dbReference>
<evidence type="ECO:0000313" key="4">
    <source>
        <dbReference type="Proteomes" id="UP000233180"/>
    </source>
</evidence>
<feature type="compositionally biased region" description="Low complexity" evidence="1">
    <location>
        <begin position="196"/>
        <end position="208"/>
    </location>
</feature>
<feature type="compositionally biased region" description="Basic and acidic residues" evidence="1">
    <location>
        <begin position="50"/>
        <end position="66"/>
    </location>
</feature>
<feature type="region of interest" description="Disordered" evidence="1">
    <location>
        <begin position="1"/>
        <end position="20"/>
    </location>
</feature>
<reference evidence="3" key="3">
    <citation type="submission" date="2025-09" db="UniProtKB">
        <authorList>
            <consortium name="Ensembl"/>
        </authorList>
    </citation>
    <scope>IDENTIFICATION</scope>
</reference>
<proteinExistence type="predicted"/>
<dbReference type="Ensembl" id="ENSRBIT00000031644.1">
    <property type="protein sequence ID" value="ENSRBIP00000008041.1"/>
    <property type="gene ID" value="ENSRBIG00000027893.1"/>
</dbReference>
<protein>
    <submittedName>
        <fullName evidence="3">DNA topoisomerase II alpha</fullName>
    </submittedName>
</protein>
<dbReference type="InterPro" id="IPR012542">
    <property type="entry name" value="DTHCT"/>
</dbReference>
<dbReference type="Pfam" id="PF08070">
    <property type="entry name" value="DTHCT"/>
    <property type="match status" value="1"/>
</dbReference>
<gene>
    <name evidence="3" type="primary">TOP2A</name>
</gene>